<dbReference type="InterPro" id="IPR003409">
    <property type="entry name" value="MORN"/>
</dbReference>
<evidence type="ECO:0000256" key="1">
    <source>
        <dbReference type="ARBA" id="ARBA00022737"/>
    </source>
</evidence>
<dbReference type="EMBL" id="CDMY01000939">
    <property type="protein sequence ID" value="CEM37480.1"/>
    <property type="molecule type" value="Genomic_DNA"/>
</dbReference>
<keyword evidence="1" id="KW-0677">Repeat</keyword>
<dbReference type="OrthoDB" id="270720at2759"/>
<name>A0A0G4H1K0_VITBC</name>
<organism evidence="2 3">
    <name type="scientific">Vitrella brassicaformis (strain CCMP3155)</name>
    <dbReference type="NCBI Taxonomy" id="1169540"/>
    <lineage>
        <taxon>Eukaryota</taxon>
        <taxon>Sar</taxon>
        <taxon>Alveolata</taxon>
        <taxon>Colpodellida</taxon>
        <taxon>Vitrellaceae</taxon>
        <taxon>Vitrella</taxon>
    </lineage>
</organism>
<sequence length="870" mass="95200">MRPGTPTPMHTHHQAMVLPTSSDTTIERTQGKYEGKYEGMIQNGVPEGWGVLSAGITPNPDVPPNAKRYEGDWREGAFHGKGIKYYEGDGDLVNKKEYEGQWSKGMRNGVGIAYFPNGNPHFKCHWKDDQVDDSKEVIEYFDNGNVRYEGQMLFGLRCGYGTEYVTGDYRNHHSALSGRNVAPRKVYVGCWARGKKEGSGTLFYEDGCTPWYEGRWMDGERHGHGIDEGMRNGPGTTYYPNGKPHLKCHWKDDQIDESEEVIEHFYNGKVKYQGGFLDGLKHGQGIEYRGRGSDGVCRMAGTTGTSFRLIHQSGRCATNEGPVTGRRLSREALVLISGYGVWPLFNKSIATEAGAQCRQADIACSRAADRAFWQAMPVNVAMRWGGRMPNLTRIWCCHPAGDRAWCLDVVTALIEGHTEGRAAMVAEKRAEAKRRGEAADIPDGSLTTITFQTRSSPWHRQPRLARAPSLERVQAHEHIYTLGPLVGSSECLRVFDVPSTVDQKAEVLEQVPVAAEEGQPGPLANLEDIGPIEVSNVHMNNLVALNVWSTRLQVLGSVLVSRGCRRSLKSLKVKFIDATVVGNWVFQFAEALQTFASAVCIEGVSISIGSFHLDLLYRPFFPAAPSPVLKTLMSQLADQATVVRVDLRWSDLATPPTPAMLDMARGLAFNKATSAVVLGVDQPAQAAPATAPPALAIIEQIQPMPQVSELVLNKQTALAAGTQLANRMPNLQVLCVLGDVPVQQAFEAIKVIGCERELDMVAAMDIRGVGSGGIDIGEPREGFPQMTTLIVDLTVPAGVSDFVEFACSSTRSLLQLKCKALLLELRGLDASTRSLLESAVPAQLSSLEGTITLCSQQDDKLSIRSLRYSG</sequence>
<dbReference type="PhylomeDB" id="A0A0G4H1K0"/>
<dbReference type="PANTHER" id="PTHR23084">
    <property type="entry name" value="PHOSPHATIDYLINOSITOL-4-PHOSPHATE 5-KINASE RELATED"/>
    <property type="match status" value="1"/>
</dbReference>
<dbReference type="Pfam" id="PF02493">
    <property type="entry name" value="MORN"/>
    <property type="match status" value="7"/>
</dbReference>
<accession>A0A0G4H1K0</accession>
<dbReference type="Gene3D" id="2.20.110.10">
    <property type="entry name" value="Histone H3 K4-specific methyltransferase SET7/9 N-terminal domain"/>
    <property type="match status" value="2"/>
</dbReference>
<evidence type="ECO:0000313" key="3">
    <source>
        <dbReference type="Proteomes" id="UP000041254"/>
    </source>
</evidence>
<dbReference type="AlphaFoldDB" id="A0A0G4H1K0"/>
<dbReference type="Proteomes" id="UP000041254">
    <property type="component" value="Unassembled WGS sequence"/>
</dbReference>
<dbReference type="SMART" id="SM00698">
    <property type="entry name" value="MORN"/>
    <property type="match status" value="5"/>
</dbReference>
<reference evidence="2 3" key="1">
    <citation type="submission" date="2014-11" db="EMBL/GenBank/DDBJ databases">
        <authorList>
            <person name="Zhu J."/>
            <person name="Qi W."/>
            <person name="Song R."/>
        </authorList>
    </citation>
    <scope>NUCLEOTIDE SEQUENCE [LARGE SCALE GENOMIC DNA]</scope>
</reference>
<dbReference type="SUPFAM" id="SSF82185">
    <property type="entry name" value="Histone H3 K4-specific methyltransferase SET7/9 N-terminal domain"/>
    <property type="match status" value="2"/>
</dbReference>
<dbReference type="InParanoid" id="A0A0G4H1K0"/>
<dbReference type="VEuPathDB" id="CryptoDB:Vbra_6501"/>
<dbReference type="PANTHER" id="PTHR23084:SF263">
    <property type="entry name" value="MORN REPEAT-CONTAINING PROTEIN 1"/>
    <property type="match status" value="1"/>
</dbReference>
<keyword evidence="3" id="KW-1185">Reference proteome</keyword>
<gene>
    <name evidence="2" type="ORF">Vbra_6501</name>
</gene>
<evidence type="ECO:0000313" key="2">
    <source>
        <dbReference type="EMBL" id="CEM37480.1"/>
    </source>
</evidence>
<proteinExistence type="predicted"/>
<protein>
    <submittedName>
        <fullName evidence="2">Uncharacterized protein</fullName>
    </submittedName>
</protein>